<evidence type="ECO:0000313" key="2">
    <source>
        <dbReference type="Proteomes" id="UP000198575"/>
    </source>
</evidence>
<dbReference type="STRING" id="578942.SAMN05216289_1322"/>
<reference evidence="1 2" key="1">
    <citation type="submission" date="2016-10" db="EMBL/GenBank/DDBJ databases">
        <authorList>
            <person name="de Groot N.N."/>
        </authorList>
    </citation>
    <scope>NUCLEOTIDE SEQUENCE [LARGE SCALE GENOMIC DNA]</scope>
    <source>
        <strain evidence="1 2">CGMCC 1.7659</strain>
    </source>
</reference>
<dbReference type="Gene3D" id="2.130.10.10">
    <property type="entry name" value="YVTN repeat-like/Quinoprotein amine dehydrogenase"/>
    <property type="match status" value="2"/>
</dbReference>
<dbReference type="AlphaFoldDB" id="A0A1I5A3W9"/>
<dbReference type="InterPro" id="IPR015943">
    <property type="entry name" value="WD40/YVTN_repeat-like_dom_sf"/>
</dbReference>
<gene>
    <name evidence="1" type="ORF">SAMN05216289_1322</name>
</gene>
<dbReference type="EMBL" id="FOVF01000032">
    <property type="protein sequence ID" value="SFN57231.1"/>
    <property type="molecule type" value="Genomic_DNA"/>
</dbReference>
<protein>
    <recommendedName>
        <fullName evidence="3">Exo-alpha-sialidase</fullName>
    </recommendedName>
</protein>
<keyword evidence="2" id="KW-1185">Reference proteome</keyword>
<dbReference type="SUPFAM" id="SSF110296">
    <property type="entry name" value="Oligoxyloglucan reducing end-specific cellobiohydrolase"/>
    <property type="match status" value="1"/>
</dbReference>
<dbReference type="Proteomes" id="UP000198575">
    <property type="component" value="Unassembled WGS sequence"/>
</dbReference>
<organism evidence="1 2">
    <name type="scientific">Dokdonella immobilis</name>
    <dbReference type="NCBI Taxonomy" id="578942"/>
    <lineage>
        <taxon>Bacteria</taxon>
        <taxon>Pseudomonadati</taxon>
        <taxon>Pseudomonadota</taxon>
        <taxon>Gammaproteobacteria</taxon>
        <taxon>Lysobacterales</taxon>
        <taxon>Rhodanobacteraceae</taxon>
        <taxon>Dokdonella</taxon>
    </lineage>
</organism>
<evidence type="ECO:0008006" key="3">
    <source>
        <dbReference type="Google" id="ProtNLM"/>
    </source>
</evidence>
<proteinExistence type="predicted"/>
<name>A0A1I5A3W9_9GAMM</name>
<sequence length="920" mass="96857">MICRLRLSADAWGTIMRFKFFAAIGLVAVAAGATAYFSDSKVESFDEDAAGPWSKPVAGDYWAHRVSYPTMNFSPGWYGEAKPADRAIANGVPAGEKSYLRSAESPLTLAPNGWTFLGPSPLLNGGVVVAGRTNVIVADPTGPDINGKHTVFAASDGGGVWKTTNCCDANTTWRNVTDDRDIASIAIGDLYIEPSNPNVIYAGTGDLRYGSFTFGSSGVLKSTDKGETWTVLGEDVFNPLYAPSVSLGFPQYQAVGKVRTSPIDPDTIIVGTKTGLFVSNNAGVDWTGPCYTNSFSSQRQDITGLIVQNAGAGAVRVFAAVGTRGLPTTVQPDLANFGANGVYRATWPATGCPATGDWTLLDNGWPAGTGNGDPTGKLLGRLEIADAPSNPDTIYALGSDAVSSGVLGVWRTDDGGNSWVQRATASGVQAGGCSNATNGGSQMWYDSGLLVDPGNPEIVLLSGVDMWRSTNGGTTFQDITCGYGSGNVHVDHHARAFLPNGFGGYDNNKVLSGSDGGVFYTANAQFGTGGSSSANRPTFISLNQTIGSIELYSGDITANFATAATPGASAGAQDNGSEWVRWTNTDPAPAQWTVRNGGDGIYTRIEPVNELRWYYSSQNGALVVSQTGPSGGTTNATPSAAGWGGDTLSFVMPVEIYRYGELDVAGSGCSTAIGCSYMLGGTNRVWETLQGGIPRTSWYPNSPNLTKNTLGNRSFINQLAHATKTPSVVIVGTNDGNVQLGYGMNQGVADSATWVNLTDNNSVLPNRPVMDVTVDVGDAGNPATSAIGYAALGGFDQNTPGNPGHIYEVTCQNNCTTFTWRNVSGNLPNIPANSVAVNPNIPNQVFAGTDWGLYYTDDVSAPNPVWYRFENGLPRVMIWDMAIDRGFTTLAVFTRSRGVWAWPLPTGPIDIIFQDGFESP</sequence>
<evidence type="ECO:0000313" key="1">
    <source>
        <dbReference type="EMBL" id="SFN57231.1"/>
    </source>
</evidence>
<accession>A0A1I5A3W9</accession>